<dbReference type="PANTHER" id="PTHR13887">
    <property type="entry name" value="GLUTATHIONE S-TRANSFERASE KAPPA"/>
    <property type="match status" value="1"/>
</dbReference>
<feature type="domain" description="Thioredoxin" evidence="7">
    <location>
        <begin position="17"/>
        <end position="260"/>
    </location>
</feature>
<dbReference type="InterPro" id="IPR013766">
    <property type="entry name" value="Thioredoxin_domain"/>
</dbReference>
<comment type="caution">
    <text evidence="8">The sequence shown here is derived from an EMBL/GenBank/DDBJ whole genome shotgun (WGS) entry which is preliminary data.</text>
</comment>
<dbReference type="PANTHER" id="PTHR13887:SF14">
    <property type="entry name" value="DISULFIDE BOND FORMATION PROTEIN D"/>
    <property type="match status" value="1"/>
</dbReference>
<evidence type="ECO:0000313" key="9">
    <source>
        <dbReference type="Proteomes" id="UP001194469"/>
    </source>
</evidence>
<evidence type="ECO:0000256" key="2">
    <source>
        <dbReference type="ARBA" id="ARBA00022729"/>
    </source>
</evidence>
<dbReference type="Gene3D" id="3.40.30.10">
    <property type="entry name" value="Glutaredoxin"/>
    <property type="match status" value="1"/>
</dbReference>
<name>A0ABS0J4B6_9BACT</name>
<dbReference type="SUPFAM" id="SSF52833">
    <property type="entry name" value="Thioredoxin-like"/>
    <property type="match status" value="1"/>
</dbReference>
<dbReference type="InterPro" id="IPR012336">
    <property type="entry name" value="Thioredoxin-like_fold"/>
</dbReference>
<dbReference type="EMBL" id="VRYY01000258">
    <property type="protein sequence ID" value="MBG3877290.1"/>
    <property type="molecule type" value="Genomic_DNA"/>
</dbReference>
<protein>
    <submittedName>
        <fullName evidence="8">Thioredoxin domain-containing protein</fullName>
    </submittedName>
</protein>
<keyword evidence="4" id="KW-1015">Disulfide bond</keyword>
<comment type="similarity">
    <text evidence="1">Belongs to the thioredoxin family. DsbA subfamily.</text>
</comment>
<feature type="signal peptide" evidence="6">
    <location>
        <begin position="1"/>
        <end position="27"/>
    </location>
</feature>
<evidence type="ECO:0000256" key="4">
    <source>
        <dbReference type="ARBA" id="ARBA00023157"/>
    </source>
</evidence>
<organism evidence="8 9">
    <name type="scientific">Nitratidesulfovibrio oxamicus</name>
    <dbReference type="NCBI Taxonomy" id="32016"/>
    <lineage>
        <taxon>Bacteria</taxon>
        <taxon>Pseudomonadati</taxon>
        <taxon>Thermodesulfobacteriota</taxon>
        <taxon>Desulfovibrionia</taxon>
        <taxon>Desulfovibrionales</taxon>
        <taxon>Desulfovibrionaceae</taxon>
        <taxon>Nitratidesulfovibrio</taxon>
    </lineage>
</organism>
<reference evidence="8 9" key="1">
    <citation type="submission" date="2019-08" db="EMBL/GenBank/DDBJ databases">
        <authorList>
            <person name="Luo N."/>
        </authorList>
    </citation>
    <scope>NUCLEOTIDE SEQUENCE [LARGE SCALE GENOMIC DNA]</scope>
    <source>
        <strain evidence="8 9">NCIMB 9442</strain>
    </source>
</reference>
<proteinExistence type="inferred from homology"/>
<evidence type="ECO:0000259" key="7">
    <source>
        <dbReference type="PROSITE" id="PS51352"/>
    </source>
</evidence>
<dbReference type="RefSeq" id="WP_196609276.1">
    <property type="nucleotide sequence ID" value="NZ_VRYY01000258.1"/>
</dbReference>
<dbReference type="InterPro" id="IPR036249">
    <property type="entry name" value="Thioredoxin-like_sf"/>
</dbReference>
<evidence type="ECO:0000256" key="3">
    <source>
        <dbReference type="ARBA" id="ARBA00023002"/>
    </source>
</evidence>
<keyword evidence="3" id="KW-0560">Oxidoreductase</keyword>
<dbReference type="Proteomes" id="UP001194469">
    <property type="component" value="Unassembled WGS sequence"/>
</dbReference>
<keyword evidence="5" id="KW-0676">Redox-active center</keyword>
<evidence type="ECO:0000256" key="5">
    <source>
        <dbReference type="ARBA" id="ARBA00023284"/>
    </source>
</evidence>
<keyword evidence="9" id="KW-1185">Reference proteome</keyword>
<gene>
    <name evidence="8" type="ORF">FVW20_09745</name>
</gene>
<feature type="chain" id="PRO_5045912264" evidence="6">
    <location>
        <begin position="28"/>
        <end position="267"/>
    </location>
</feature>
<evidence type="ECO:0000313" key="8">
    <source>
        <dbReference type="EMBL" id="MBG3877290.1"/>
    </source>
</evidence>
<evidence type="ECO:0000256" key="6">
    <source>
        <dbReference type="SAM" id="SignalP"/>
    </source>
</evidence>
<sequence>MLRTLFIALLLALTLAATPVVPAPAQAASNEELKAALRDLLKENPELIMQVLRDNSETVLEIAQQGSNVRRKKALLAQWQADLTQPKKANLEGRPMRGPANAPVTIVAYSDFTCPYCQQAAGTMELLLANYKDKVRYVFKHMPLDSHDNARLAAEYHVAAGLQDGKKAWAFYETVFRDREKLMSEGEPFLKKAATEAGLDMKRLAQDIKGKKVKDSIEEDMAEARALNVQGTPYFLVNDLVIRGSLPLDLFSDAVDMALEAAAKTKK</sequence>
<evidence type="ECO:0000256" key="1">
    <source>
        <dbReference type="ARBA" id="ARBA00005791"/>
    </source>
</evidence>
<accession>A0ABS0J4B6</accession>
<dbReference type="PROSITE" id="PS51352">
    <property type="entry name" value="THIOREDOXIN_2"/>
    <property type="match status" value="1"/>
</dbReference>
<dbReference type="Pfam" id="PF13462">
    <property type="entry name" value="Thioredoxin_4"/>
    <property type="match status" value="1"/>
</dbReference>
<keyword evidence="2 6" id="KW-0732">Signal</keyword>